<protein>
    <submittedName>
        <fullName evidence="1">Uncharacterized protein</fullName>
    </submittedName>
</protein>
<name>C4J068_MAIZE</name>
<proteinExistence type="evidence at transcript level"/>
<reference evidence="1" key="1">
    <citation type="journal article" date="2009" name="PLoS Genet.">
        <title>Sequencing, mapping, and analysis of 27,455 maize full-length cDNAs.</title>
        <authorList>
            <person name="Soderlund C."/>
            <person name="Descour A."/>
            <person name="Kudrna D."/>
            <person name="Bomhoff M."/>
            <person name="Boyd L."/>
            <person name="Currie J."/>
            <person name="Angelova A."/>
            <person name="Collura K."/>
            <person name="Wissotski M."/>
            <person name="Ashley E."/>
            <person name="Morrow D."/>
            <person name="Fernandes J."/>
            <person name="Walbot V."/>
            <person name="Yu Y."/>
        </authorList>
    </citation>
    <scope>NUCLEOTIDE SEQUENCE</scope>
    <source>
        <strain evidence="1">B73</strain>
    </source>
</reference>
<dbReference type="AlphaFoldDB" id="C4J068"/>
<evidence type="ECO:0000313" key="1">
    <source>
        <dbReference type="EMBL" id="ACR34568.1"/>
    </source>
</evidence>
<reference evidence="1" key="2">
    <citation type="submission" date="2012-06" db="EMBL/GenBank/DDBJ databases">
        <authorList>
            <person name="Yu Y."/>
            <person name="Currie J."/>
            <person name="Lomeli R."/>
            <person name="Angelova A."/>
            <person name="Collura K."/>
            <person name="Wissotski M."/>
            <person name="Campos D."/>
            <person name="Kudrna D."/>
            <person name="Golser W."/>
            <person name="Ashely E."/>
            <person name="Descour A."/>
            <person name="Fernandes J."/>
            <person name="Soderlund C."/>
            <person name="Walbot V."/>
        </authorList>
    </citation>
    <scope>NUCLEOTIDE SEQUENCE</scope>
    <source>
        <strain evidence="1">B73</strain>
    </source>
</reference>
<dbReference type="EMBL" id="BT084215">
    <property type="protein sequence ID" value="ACR34568.1"/>
    <property type="molecule type" value="mRNA"/>
</dbReference>
<organism evidence="1">
    <name type="scientific">Zea mays</name>
    <name type="common">Maize</name>
    <dbReference type="NCBI Taxonomy" id="4577"/>
    <lineage>
        <taxon>Eukaryota</taxon>
        <taxon>Viridiplantae</taxon>
        <taxon>Streptophyta</taxon>
        <taxon>Embryophyta</taxon>
        <taxon>Tracheophyta</taxon>
        <taxon>Spermatophyta</taxon>
        <taxon>Magnoliopsida</taxon>
        <taxon>Liliopsida</taxon>
        <taxon>Poales</taxon>
        <taxon>Poaceae</taxon>
        <taxon>PACMAD clade</taxon>
        <taxon>Panicoideae</taxon>
        <taxon>Andropogonodae</taxon>
        <taxon>Andropogoneae</taxon>
        <taxon>Tripsacinae</taxon>
        <taxon>Zea</taxon>
    </lineage>
</organism>
<sequence length="81" mass="9062">MSGAAPIRPIWKFTINGWNDLAPQKRLDVSALSDASAILPLLLSILIWVSNQTKNEATPLYSTLQRNKKWSDTVLFAKHAE</sequence>
<accession>C4J068</accession>